<dbReference type="GeneID" id="30168692"/>
<dbReference type="PROSITE" id="PS00108">
    <property type="entry name" value="PROTEIN_KINASE_ST"/>
    <property type="match status" value="1"/>
</dbReference>
<evidence type="ECO:0000313" key="8">
    <source>
        <dbReference type="Proteomes" id="UP000094020"/>
    </source>
</evidence>
<protein>
    <submittedName>
        <fullName evidence="6">Serine/threonine protein kinase</fullName>
    </submittedName>
</protein>
<dbReference type="Gene3D" id="3.30.200.20">
    <property type="entry name" value="Phosphorylase Kinase, domain 1"/>
    <property type="match status" value="1"/>
</dbReference>
<dbReference type="SUPFAM" id="SSF56112">
    <property type="entry name" value="Protein kinase-like (PK-like)"/>
    <property type="match status" value="1"/>
</dbReference>
<reference evidence="6" key="1">
    <citation type="submission" date="2013-07" db="EMBL/GenBank/DDBJ databases">
        <title>The Genome Sequence of Cryptococcus pinus CBS10737.</title>
        <authorList>
            <consortium name="The Broad Institute Genome Sequencing Platform"/>
            <person name="Cuomo C."/>
            <person name="Litvintseva A."/>
            <person name="Chen Y."/>
            <person name="Heitman J."/>
            <person name="Sun S."/>
            <person name="Springer D."/>
            <person name="Dromer F."/>
            <person name="Young S.K."/>
            <person name="Zeng Q."/>
            <person name="Gargeya S."/>
            <person name="Fitzgerald M."/>
            <person name="Abouelleil A."/>
            <person name="Alvarado L."/>
            <person name="Berlin A.M."/>
            <person name="Chapman S.B."/>
            <person name="Dewar J."/>
            <person name="Goldberg J."/>
            <person name="Griggs A."/>
            <person name="Gujja S."/>
            <person name="Hansen M."/>
            <person name="Howarth C."/>
            <person name="Imamovic A."/>
            <person name="Larimer J."/>
            <person name="McCowan C."/>
            <person name="Murphy C."/>
            <person name="Pearson M."/>
            <person name="Priest M."/>
            <person name="Roberts A."/>
            <person name="Saif S."/>
            <person name="Shea T."/>
            <person name="Sykes S."/>
            <person name="Wortman J."/>
            <person name="Nusbaum C."/>
            <person name="Birren B."/>
        </authorList>
    </citation>
    <scope>NUCLEOTIDE SEQUENCE [LARGE SCALE GENOMIC DNA]</scope>
    <source>
        <strain evidence="6">CBS 10737</strain>
    </source>
</reference>
<dbReference type="RefSeq" id="XP_019014241.1">
    <property type="nucleotide sequence ID" value="XM_019152103.1"/>
</dbReference>
<dbReference type="GO" id="GO:0035556">
    <property type="term" value="P:intracellular signal transduction"/>
    <property type="evidence" value="ECO:0007669"/>
    <property type="project" value="TreeGrafter"/>
</dbReference>
<keyword evidence="1 3" id="KW-0547">Nucleotide-binding</keyword>
<evidence type="ECO:0000256" key="1">
    <source>
        <dbReference type="ARBA" id="ARBA00022741"/>
    </source>
</evidence>
<dbReference type="SMART" id="SM00220">
    <property type="entry name" value="S_TKc"/>
    <property type="match status" value="1"/>
</dbReference>
<dbReference type="Gene3D" id="1.10.510.10">
    <property type="entry name" value="Transferase(Phosphotransferase) domain 1"/>
    <property type="match status" value="1"/>
</dbReference>
<dbReference type="PROSITE" id="PS50011">
    <property type="entry name" value="PROTEIN_KINASE_DOM"/>
    <property type="match status" value="1"/>
</dbReference>
<dbReference type="InterPro" id="IPR017441">
    <property type="entry name" value="Protein_kinase_ATP_BS"/>
</dbReference>
<sequence>MNGSPSLASPIPTLPNQSPSPSPRRGAGAVAGPSSPRLPRVSMGPRLPSISASQPFDFDRTESPPLPGTSARTSIVMGFSPASSHQTLTAVPEASSSTSPRNPVLTLNTSNRRLSSLSPQLTTPVEQVFQWTEGSPRPLATSPRGLASEFPPRSRRNSAAIVSISLSSRSRSRTPRGSAAVLPGQQGNSGTGTPNKGSSSATPKGDGQVVQMGDSWISGQDQEELDDWQPAGGMLLDGDETAVVGDEDGDEFDDDAKGRSWTGYSDEDGSDSPHVEEPFKPGMLIGEGMQFQGEVIVPAVGRMGTDDVGLPLRRGGSEATKNTRTDGKTEKKRYEVVRKLGTGSYAVVYLVREKGGRHREFALKCLSKQDLEEEQLETQLFEAHIHLSLPIHQNIVTLHQTLQTRKWLFLMLELCPGEDLFYWLEKSRDASPHAQPVPLPGDRNGGVMSSSKLSSSSIPFSSSQMFSNFNGMSSSFTNSPGNAFSQFSGSPASLLFAHHNGHSHSSHFTPSQTPPTPSLLSAFSANTLLSSRRLRLIASMFSQMCEAVSICHDAGVSHRDIKPENFICCDSIELEAATEGDYGEDEEDGKPVNFGPQAKRKVVVKLTDFGLATTEEESGDVECGSKPYMSYECRNNLGPTYFPAPADVWSLGIVLINMLFHRNPWKDPTPGDPNFDNFLMDPIGFLLTKFTGIGGEVASYLADHVLCIDVDARISARAFGQWIKNLPEMIAGRKAVQSLRISRLETQKTPTDKGLFVKSPVVTTQEATRKYSASALTSSAPTLSNLPPPSQLSQIEDHHYKIVEEENEDTSPTTPPLDHDQDELVSATTVDEQLTPVDTSEYASPENEAIDNDSEIYVNESVADGSERADANSRSLSTNKRRKRGVRKGKAAKAAALAAAGAEQPSQEERDALLAELTAASQSLAREVSKFSKDGDSSTPDLSRMEDFPPLGATPAQIAEAKKSKWKDMMKFSGNQNTELAALARRVAERDGSLNLSAPAKLQHNKYNSPMTSATKHALRQTTTVSTTSAFSTTSALSSFGGVSSATSSADDEDWRKPRTVKPQAILEDQSETRGRDKTVTHAGRRGEDQSRARKAALAAAAITGGFSEMGNFGKPSALSLSQPIAAPARPQDPRPQAAYQGNPIKHSISANAVPTNYTIRNSAPIGQSPITNQGKAPYKSGLSHTHAISMDGSSPNTILDNSSFTTDNSTRNAYARPVLSSKESSSTITSPSLITAASNNVTSPTSGAGPNKPKLKGQIHTLAKMLSGLKTKGKD</sequence>
<feature type="region of interest" description="Disordered" evidence="4">
    <location>
        <begin position="1038"/>
        <end position="1093"/>
    </location>
</feature>
<dbReference type="AlphaFoldDB" id="A0A1B9IBJ1"/>
<feature type="compositionally biased region" description="Polar residues" evidence="4">
    <location>
        <begin position="1240"/>
        <end position="1249"/>
    </location>
</feature>
<evidence type="ECO:0000256" key="3">
    <source>
        <dbReference type="PROSITE-ProRule" id="PRU10141"/>
    </source>
</evidence>
<feature type="compositionally biased region" description="Polar residues" evidence="4">
    <location>
        <begin position="828"/>
        <end position="842"/>
    </location>
</feature>
<feature type="compositionally biased region" description="Polar residues" evidence="4">
    <location>
        <begin position="81"/>
        <end position="101"/>
    </location>
</feature>
<keyword evidence="8" id="KW-1185">Reference proteome</keyword>
<feature type="compositionally biased region" description="Basic and acidic residues" evidence="4">
    <location>
        <begin position="1071"/>
        <end position="1092"/>
    </location>
</feature>
<organism evidence="6">
    <name type="scientific">Kwoniella pini CBS 10737</name>
    <dbReference type="NCBI Taxonomy" id="1296096"/>
    <lineage>
        <taxon>Eukaryota</taxon>
        <taxon>Fungi</taxon>
        <taxon>Dikarya</taxon>
        <taxon>Basidiomycota</taxon>
        <taxon>Agaricomycotina</taxon>
        <taxon>Tremellomycetes</taxon>
        <taxon>Tremellales</taxon>
        <taxon>Cryptococcaceae</taxon>
        <taxon>Kwoniella</taxon>
    </lineage>
</organism>
<feature type="compositionally biased region" description="Basic residues" evidence="4">
    <location>
        <begin position="879"/>
        <end position="891"/>
    </location>
</feature>
<feature type="compositionally biased region" description="Low complexity" evidence="4">
    <location>
        <begin position="1220"/>
        <end position="1239"/>
    </location>
</feature>
<dbReference type="InterPro" id="IPR011009">
    <property type="entry name" value="Kinase-like_dom_sf"/>
</dbReference>
<feature type="compositionally biased region" description="Polar residues" evidence="4">
    <location>
        <begin position="185"/>
        <end position="202"/>
    </location>
</feature>
<dbReference type="EMBL" id="KI894007">
    <property type="protein sequence ID" value="OCF53022.1"/>
    <property type="molecule type" value="Genomic_DNA"/>
</dbReference>
<feature type="domain" description="Protein kinase" evidence="5">
    <location>
        <begin position="334"/>
        <end position="729"/>
    </location>
</feature>
<name>A0A1B9IBJ1_9TREE</name>
<dbReference type="GO" id="GO:0004674">
    <property type="term" value="F:protein serine/threonine kinase activity"/>
    <property type="evidence" value="ECO:0007669"/>
    <property type="project" value="UniProtKB-KW"/>
</dbReference>
<feature type="region of interest" description="Disordered" evidence="4">
    <location>
        <begin position="828"/>
        <end position="891"/>
    </location>
</feature>
<feature type="region of interest" description="Disordered" evidence="4">
    <location>
        <begin position="1218"/>
        <end position="1258"/>
    </location>
</feature>
<keyword evidence="2 3" id="KW-0067">ATP-binding</keyword>
<dbReference type="KEGG" id="kpin:30168692"/>
<dbReference type="PROSITE" id="PS00107">
    <property type="entry name" value="PROTEIN_KINASE_ATP"/>
    <property type="match status" value="1"/>
</dbReference>
<feature type="compositionally biased region" description="Low complexity" evidence="4">
    <location>
        <begin position="773"/>
        <end position="785"/>
    </location>
</feature>
<gene>
    <name evidence="6" type="ORF">I206_00323</name>
    <name evidence="7" type="ORF">I206_101003</name>
</gene>
<dbReference type="PANTHER" id="PTHR24346">
    <property type="entry name" value="MAP/MICROTUBULE AFFINITY-REGULATING KINASE"/>
    <property type="match status" value="1"/>
</dbReference>
<dbReference type="STRING" id="1296096.A0A1B9IBJ1"/>
<keyword evidence="6" id="KW-0418">Kinase</keyword>
<evidence type="ECO:0000256" key="4">
    <source>
        <dbReference type="SAM" id="MobiDB-lite"/>
    </source>
</evidence>
<feature type="compositionally biased region" description="Basic and acidic residues" evidence="4">
    <location>
        <begin position="927"/>
        <end position="936"/>
    </location>
</feature>
<dbReference type="GO" id="GO:0005737">
    <property type="term" value="C:cytoplasm"/>
    <property type="evidence" value="ECO:0007669"/>
    <property type="project" value="TreeGrafter"/>
</dbReference>
<feature type="region of interest" description="Disordered" evidence="4">
    <location>
        <begin position="773"/>
        <end position="792"/>
    </location>
</feature>
<feature type="compositionally biased region" description="Low complexity" evidence="4">
    <location>
        <begin position="105"/>
        <end position="118"/>
    </location>
</feature>
<dbReference type="EMBL" id="CP144519">
    <property type="protein sequence ID" value="WWC67096.1"/>
    <property type="molecule type" value="Genomic_DNA"/>
</dbReference>
<dbReference type="OrthoDB" id="541276at2759"/>
<dbReference type="InterPro" id="IPR008271">
    <property type="entry name" value="Ser/Thr_kinase_AS"/>
</dbReference>
<feature type="compositionally biased region" description="Low complexity" evidence="4">
    <location>
        <begin position="158"/>
        <end position="180"/>
    </location>
</feature>
<dbReference type="GO" id="GO:0005524">
    <property type="term" value="F:ATP binding"/>
    <property type="evidence" value="ECO:0007669"/>
    <property type="project" value="UniProtKB-UniRule"/>
</dbReference>
<dbReference type="FunFam" id="1.10.510.10:FF:000832">
    <property type="entry name" value="Serine/threonine protein kinase, variant"/>
    <property type="match status" value="1"/>
</dbReference>
<dbReference type="Proteomes" id="UP000094020">
    <property type="component" value="Chromosome 1"/>
</dbReference>
<dbReference type="InterPro" id="IPR000719">
    <property type="entry name" value="Prot_kinase_dom"/>
</dbReference>
<feature type="region of interest" description="Disordered" evidence="4">
    <location>
        <begin position="133"/>
        <end position="212"/>
    </location>
</feature>
<evidence type="ECO:0000259" key="5">
    <source>
        <dbReference type="PROSITE" id="PS50011"/>
    </source>
</evidence>
<feature type="compositionally biased region" description="Polar residues" evidence="4">
    <location>
        <begin position="1161"/>
        <end position="1175"/>
    </location>
</feature>
<keyword evidence="6" id="KW-0723">Serine/threonine-protein kinase</keyword>
<evidence type="ECO:0000256" key="2">
    <source>
        <dbReference type="ARBA" id="ARBA00022840"/>
    </source>
</evidence>
<dbReference type="PANTHER" id="PTHR24346:SF30">
    <property type="entry name" value="MATERNAL EMBRYONIC LEUCINE ZIPPER KINASE"/>
    <property type="match status" value="1"/>
</dbReference>
<reference evidence="7" key="4">
    <citation type="submission" date="2024-02" db="EMBL/GenBank/DDBJ databases">
        <title>Comparative genomics of Cryptococcus and Kwoniella reveals pathogenesis evolution and contrasting modes of karyotype evolution via chromosome fusion or intercentromeric recombination.</title>
        <authorList>
            <person name="Coelho M.A."/>
            <person name="David-Palma M."/>
            <person name="Shea T."/>
            <person name="Bowers K."/>
            <person name="McGinley-Smith S."/>
            <person name="Mohammad A.W."/>
            <person name="Gnirke A."/>
            <person name="Yurkov A.M."/>
            <person name="Nowrousian M."/>
            <person name="Sun S."/>
            <person name="Cuomo C.A."/>
            <person name="Heitman J."/>
        </authorList>
    </citation>
    <scope>NUCLEOTIDE SEQUENCE</scope>
    <source>
        <strain evidence="7">CBS 10737</strain>
    </source>
</reference>
<dbReference type="FunFam" id="3.30.200.20:FF:000042">
    <property type="entry name" value="Aurora kinase A"/>
    <property type="match status" value="1"/>
</dbReference>
<feature type="region of interest" description="Disordered" evidence="4">
    <location>
        <begin position="307"/>
        <end position="329"/>
    </location>
</feature>
<feature type="binding site" evidence="3">
    <location>
        <position position="364"/>
    </location>
    <ligand>
        <name>ATP</name>
        <dbReference type="ChEBI" id="CHEBI:30616"/>
    </ligand>
</feature>
<proteinExistence type="predicted"/>
<dbReference type="Pfam" id="PF00069">
    <property type="entry name" value="Pkinase"/>
    <property type="match status" value="2"/>
</dbReference>
<keyword evidence="6" id="KW-0808">Transferase</keyword>
<feature type="region of interest" description="Disordered" evidence="4">
    <location>
        <begin position="246"/>
        <end position="276"/>
    </location>
</feature>
<evidence type="ECO:0000313" key="6">
    <source>
        <dbReference type="EMBL" id="OCF53022.1"/>
    </source>
</evidence>
<feature type="region of interest" description="Disordered" evidence="4">
    <location>
        <begin position="1"/>
        <end position="121"/>
    </location>
</feature>
<reference evidence="6" key="3">
    <citation type="submission" date="2016-07" db="EMBL/GenBank/DDBJ databases">
        <title>Evolution of pathogenesis and genome organization in the Tremellales.</title>
        <authorList>
            <person name="Cuomo C."/>
            <person name="Litvintseva A."/>
            <person name="Heitman J."/>
            <person name="Chen Y."/>
            <person name="Sun S."/>
            <person name="Springer D."/>
            <person name="Dromer F."/>
            <person name="Young S."/>
            <person name="Zeng Q."/>
            <person name="Chapman S."/>
            <person name="Gujja S."/>
            <person name="Saif S."/>
            <person name="Birren B."/>
        </authorList>
    </citation>
    <scope>NUCLEOTIDE SEQUENCE</scope>
    <source>
        <strain evidence="6">CBS 10737</strain>
    </source>
</reference>
<evidence type="ECO:0000313" key="7">
    <source>
        <dbReference type="EMBL" id="WWC67096.1"/>
    </source>
</evidence>
<feature type="compositionally biased region" description="Low complexity" evidence="4">
    <location>
        <begin position="1038"/>
        <end position="1049"/>
    </location>
</feature>
<accession>A0A1B9IBJ1</accession>
<feature type="region of interest" description="Disordered" evidence="4">
    <location>
        <begin position="926"/>
        <end position="953"/>
    </location>
</feature>
<feature type="region of interest" description="Disordered" evidence="4">
    <location>
        <begin position="1161"/>
        <end position="1195"/>
    </location>
</feature>
<reference evidence="7" key="2">
    <citation type="submission" date="2013-07" db="EMBL/GenBank/DDBJ databases">
        <authorList>
            <consortium name="The Broad Institute Genome Sequencing Platform"/>
            <person name="Cuomo C."/>
            <person name="Litvintseva A."/>
            <person name="Chen Y."/>
            <person name="Heitman J."/>
            <person name="Sun S."/>
            <person name="Springer D."/>
            <person name="Dromer F."/>
            <person name="Young S.K."/>
            <person name="Zeng Q."/>
            <person name="Gargeya S."/>
            <person name="Fitzgerald M."/>
            <person name="Abouelleil A."/>
            <person name="Alvarado L."/>
            <person name="Berlin A.M."/>
            <person name="Chapman S.B."/>
            <person name="Dewar J."/>
            <person name="Goldberg J."/>
            <person name="Griggs A."/>
            <person name="Gujja S."/>
            <person name="Hansen M."/>
            <person name="Howarth C."/>
            <person name="Imamovic A."/>
            <person name="Larimer J."/>
            <person name="McCowan C."/>
            <person name="Murphy C."/>
            <person name="Pearson M."/>
            <person name="Priest M."/>
            <person name="Roberts A."/>
            <person name="Saif S."/>
            <person name="Shea T."/>
            <person name="Sykes S."/>
            <person name="Wortman J."/>
            <person name="Nusbaum C."/>
            <person name="Birren B."/>
        </authorList>
    </citation>
    <scope>NUCLEOTIDE SEQUENCE</scope>
    <source>
        <strain evidence="7">CBS 10737</strain>
    </source>
</reference>